<name>A0AAJ8LBW6_9TREE</name>
<keyword evidence="2" id="KW-0963">Cytoplasm</keyword>
<dbReference type="SUPFAM" id="SSF103657">
    <property type="entry name" value="BAR/IMD domain-like"/>
    <property type="match status" value="1"/>
</dbReference>
<dbReference type="InterPro" id="IPR004148">
    <property type="entry name" value="BAR_dom"/>
</dbReference>
<dbReference type="GO" id="GO:1990528">
    <property type="term" value="C:Rvs161p-Rvs167p complex"/>
    <property type="evidence" value="ECO:0007669"/>
    <property type="project" value="TreeGrafter"/>
</dbReference>
<dbReference type="SMART" id="SM00721">
    <property type="entry name" value="BAR"/>
    <property type="match status" value="1"/>
</dbReference>
<dbReference type="GO" id="GO:0051666">
    <property type="term" value="P:actin cortical patch localization"/>
    <property type="evidence" value="ECO:0007669"/>
    <property type="project" value="InterPro"/>
</dbReference>
<feature type="domain" description="BAR" evidence="4">
    <location>
        <begin position="17"/>
        <end position="239"/>
    </location>
</feature>
<dbReference type="InterPro" id="IPR037429">
    <property type="entry name" value="Rvs161/Hob3_BAR"/>
</dbReference>
<comment type="subcellular location">
    <subcellularLocation>
        <location evidence="1">Cytoplasm</location>
        <location evidence="1">Cytoskeleton</location>
    </subcellularLocation>
</comment>
<dbReference type="EMBL" id="CP144051">
    <property type="protein sequence ID" value="WWD16168.1"/>
    <property type="molecule type" value="Genomic_DNA"/>
</dbReference>
<dbReference type="AlphaFoldDB" id="A0AAJ8LBW6"/>
<gene>
    <name evidence="5" type="ORF">CI109_100593</name>
</gene>
<dbReference type="GO" id="GO:0007015">
    <property type="term" value="P:actin filament organization"/>
    <property type="evidence" value="ECO:0007669"/>
    <property type="project" value="InterPro"/>
</dbReference>
<dbReference type="Proteomes" id="UP000322225">
    <property type="component" value="Chromosome 1"/>
</dbReference>
<dbReference type="PANTHER" id="PTHR47174:SF3">
    <property type="entry name" value="BRIDGING INTEGRATOR 3"/>
    <property type="match status" value="1"/>
</dbReference>
<dbReference type="FunFam" id="1.20.1270.60:FF:000014">
    <property type="entry name" value="Protein hob3, variant"/>
    <property type="match status" value="1"/>
</dbReference>
<dbReference type="InterPro" id="IPR027267">
    <property type="entry name" value="AH/BAR_dom_sf"/>
</dbReference>
<dbReference type="GO" id="GO:0030479">
    <property type="term" value="C:actin cortical patch"/>
    <property type="evidence" value="ECO:0007669"/>
    <property type="project" value="TreeGrafter"/>
</dbReference>
<dbReference type="Pfam" id="PF03114">
    <property type="entry name" value="BAR"/>
    <property type="match status" value="1"/>
</dbReference>
<dbReference type="PROSITE" id="PS51021">
    <property type="entry name" value="BAR"/>
    <property type="match status" value="1"/>
</dbReference>
<dbReference type="GO" id="GO:0043332">
    <property type="term" value="C:mating projection tip"/>
    <property type="evidence" value="ECO:0007669"/>
    <property type="project" value="TreeGrafter"/>
</dbReference>
<dbReference type="GO" id="GO:0006897">
    <property type="term" value="P:endocytosis"/>
    <property type="evidence" value="ECO:0007669"/>
    <property type="project" value="InterPro"/>
</dbReference>
<dbReference type="KEGG" id="ksn:43588783"/>
<accession>A0AAJ8LBW6</accession>
<dbReference type="Gene3D" id="1.20.1270.60">
    <property type="entry name" value="Arfaptin homology (AH) domain/BAR domain"/>
    <property type="match status" value="1"/>
</dbReference>
<evidence type="ECO:0000259" key="4">
    <source>
        <dbReference type="PROSITE" id="PS51021"/>
    </source>
</evidence>
<reference evidence="5" key="1">
    <citation type="submission" date="2017-08" db="EMBL/GenBank/DDBJ databases">
        <authorList>
            <person name="Cuomo C."/>
            <person name="Billmyre B."/>
            <person name="Heitman J."/>
        </authorList>
    </citation>
    <scope>NUCLEOTIDE SEQUENCE</scope>
    <source>
        <strain evidence="5">CBS 12478</strain>
    </source>
</reference>
<proteinExistence type="predicted"/>
<dbReference type="PANTHER" id="PTHR47174">
    <property type="entry name" value="BRIDGING INTEGRATOR 3"/>
    <property type="match status" value="1"/>
</dbReference>
<evidence type="ECO:0000256" key="1">
    <source>
        <dbReference type="ARBA" id="ARBA00004245"/>
    </source>
</evidence>
<organism evidence="5 6">
    <name type="scientific">Kwoniella shandongensis</name>
    <dbReference type="NCBI Taxonomy" id="1734106"/>
    <lineage>
        <taxon>Eukaryota</taxon>
        <taxon>Fungi</taxon>
        <taxon>Dikarya</taxon>
        <taxon>Basidiomycota</taxon>
        <taxon>Agaricomycotina</taxon>
        <taxon>Tremellomycetes</taxon>
        <taxon>Tremellales</taxon>
        <taxon>Cryptococcaceae</taxon>
        <taxon>Kwoniella</taxon>
    </lineage>
</organism>
<keyword evidence="3" id="KW-0206">Cytoskeleton</keyword>
<protein>
    <recommendedName>
        <fullName evidence="4">BAR domain-containing protein</fullName>
    </recommendedName>
</protein>
<sequence>MSWGGLKKAASRAGTTIMQKTGQVERTIDREFAEEEGRFKVMEKETNNLQKEAKTYLDSMRSMASSQARIAETIALFYSTDRTSDGAMSGHAYKSAVDELDANVIRDLDAPYRATVLEPIGKMNSYYANINAAITKREHKMMDYDSARAKVKKLVEKPADDTTKLPRAQQEHDEARDIFNLLNDQLITELPLLVDLRIPYLDPSFEAMIRCQLRFAEEGYEKLSGVQRYFADSIRDDYANGALDTQVEGVLEEMRELSIYGP</sequence>
<dbReference type="RefSeq" id="XP_031861124.2">
    <property type="nucleotide sequence ID" value="XM_032004646.2"/>
</dbReference>
<dbReference type="GO" id="GO:0008289">
    <property type="term" value="F:lipid binding"/>
    <property type="evidence" value="ECO:0007669"/>
    <property type="project" value="TreeGrafter"/>
</dbReference>
<keyword evidence="6" id="KW-1185">Reference proteome</keyword>
<reference evidence="5" key="2">
    <citation type="submission" date="2024-01" db="EMBL/GenBank/DDBJ databases">
        <title>Comparative genomics of Cryptococcus and Kwoniella reveals pathogenesis evolution and contrasting modes of karyotype evolution via chromosome fusion or intercentromeric recombination.</title>
        <authorList>
            <person name="Coelho M.A."/>
            <person name="David-Palma M."/>
            <person name="Shea T."/>
            <person name="Bowers K."/>
            <person name="McGinley-Smith S."/>
            <person name="Mohammad A.W."/>
            <person name="Gnirke A."/>
            <person name="Yurkov A.M."/>
            <person name="Nowrousian M."/>
            <person name="Sun S."/>
            <person name="Cuomo C.A."/>
            <person name="Heitman J."/>
        </authorList>
    </citation>
    <scope>NUCLEOTIDE SEQUENCE</scope>
    <source>
        <strain evidence="5">CBS 12478</strain>
    </source>
</reference>
<dbReference type="CDD" id="cd07591">
    <property type="entry name" value="BAR_Rvs161p"/>
    <property type="match status" value="1"/>
</dbReference>
<dbReference type="GO" id="GO:0097320">
    <property type="term" value="P:plasma membrane tubulation"/>
    <property type="evidence" value="ECO:0007669"/>
    <property type="project" value="TreeGrafter"/>
</dbReference>
<evidence type="ECO:0000256" key="3">
    <source>
        <dbReference type="ARBA" id="ARBA00023212"/>
    </source>
</evidence>
<evidence type="ECO:0000313" key="5">
    <source>
        <dbReference type="EMBL" id="WWD16168.1"/>
    </source>
</evidence>
<dbReference type="GO" id="GO:0031097">
    <property type="term" value="C:medial cortex"/>
    <property type="evidence" value="ECO:0007669"/>
    <property type="project" value="TreeGrafter"/>
</dbReference>
<evidence type="ECO:0000313" key="6">
    <source>
        <dbReference type="Proteomes" id="UP000322225"/>
    </source>
</evidence>
<dbReference type="InterPro" id="IPR046982">
    <property type="entry name" value="BIN3/RVS161-like"/>
</dbReference>
<dbReference type="GeneID" id="43588783"/>
<evidence type="ECO:0000256" key="2">
    <source>
        <dbReference type="ARBA" id="ARBA00022490"/>
    </source>
</evidence>